<gene>
    <name evidence="1" type="ORF">AVEN_101268_1</name>
</gene>
<comment type="caution">
    <text evidence="1">The sequence shown here is derived from an EMBL/GenBank/DDBJ whole genome shotgun (WGS) entry which is preliminary data.</text>
</comment>
<name>A0A4Y1ZWY8_ARAVE</name>
<proteinExistence type="predicted"/>
<reference evidence="1 2" key="1">
    <citation type="journal article" date="2019" name="Sci. Rep.">
        <title>Orb-weaving spider Araneus ventricosus genome elucidates the spidroin gene catalogue.</title>
        <authorList>
            <person name="Kono N."/>
            <person name="Nakamura H."/>
            <person name="Ohtoshi R."/>
            <person name="Moran D.A.P."/>
            <person name="Shinohara A."/>
            <person name="Yoshida Y."/>
            <person name="Fujiwara M."/>
            <person name="Mori M."/>
            <person name="Tomita M."/>
            <person name="Arakawa K."/>
        </authorList>
    </citation>
    <scope>NUCLEOTIDE SEQUENCE [LARGE SCALE GENOMIC DNA]</scope>
</reference>
<dbReference type="AlphaFoldDB" id="A0A4Y1ZWY8"/>
<feature type="non-terminal residue" evidence="1">
    <location>
        <position position="140"/>
    </location>
</feature>
<sequence length="140" mass="15532">VIRTPKTFTMDTEIKTVVAGNANVGLVNGRSLEEFLNDVVFIDIPARITGHKEFRRDVTVEGNLEAELINGISLERDVITLVCNEKGPQKITGEKTFDKLTVNASVHVTGTVNSYNLFDLYQDTLLMEGDQTVYGTKIIK</sequence>
<feature type="non-terminal residue" evidence="1">
    <location>
        <position position="1"/>
    </location>
</feature>
<evidence type="ECO:0000313" key="1">
    <source>
        <dbReference type="EMBL" id="GBL71887.1"/>
    </source>
</evidence>
<keyword evidence="2" id="KW-1185">Reference proteome</keyword>
<protein>
    <submittedName>
        <fullName evidence="1">Uncharacterized protein</fullName>
    </submittedName>
</protein>
<accession>A0A4Y1ZWY8</accession>
<evidence type="ECO:0000313" key="2">
    <source>
        <dbReference type="Proteomes" id="UP000499080"/>
    </source>
</evidence>
<dbReference type="EMBL" id="BGPR01078809">
    <property type="protein sequence ID" value="GBL71887.1"/>
    <property type="molecule type" value="Genomic_DNA"/>
</dbReference>
<dbReference type="Proteomes" id="UP000499080">
    <property type="component" value="Unassembled WGS sequence"/>
</dbReference>
<dbReference type="OrthoDB" id="6022258at2759"/>
<organism evidence="1 2">
    <name type="scientific">Araneus ventricosus</name>
    <name type="common">Orbweaver spider</name>
    <name type="synonym">Epeira ventricosa</name>
    <dbReference type="NCBI Taxonomy" id="182803"/>
    <lineage>
        <taxon>Eukaryota</taxon>
        <taxon>Metazoa</taxon>
        <taxon>Ecdysozoa</taxon>
        <taxon>Arthropoda</taxon>
        <taxon>Chelicerata</taxon>
        <taxon>Arachnida</taxon>
        <taxon>Araneae</taxon>
        <taxon>Araneomorphae</taxon>
        <taxon>Entelegynae</taxon>
        <taxon>Araneoidea</taxon>
        <taxon>Araneidae</taxon>
        <taxon>Araneus</taxon>
    </lineage>
</organism>